<comment type="similarity">
    <text evidence="1">Belongs to the type-I restriction system S methylase family.</text>
</comment>
<dbReference type="GO" id="GO:0009035">
    <property type="term" value="F:type I site-specific deoxyribonuclease activity"/>
    <property type="evidence" value="ECO:0007669"/>
    <property type="project" value="UniProtKB-EC"/>
</dbReference>
<dbReference type="GO" id="GO:0003677">
    <property type="term" value="F:DNA binding"/>
    <property type="evidence" value="ECO:0007669"/>
    <property type="project" value="UniProtKB-KW"/>
</dbReference>
<protein>
    <submittedName>
        <fullName evidence="6">Type I restriction-modification system specificity subunit S</fullName>
        <ecNumber evidence="6">3.1.21.3</ecNumber>
    </submittedName>
</protein>
<dbReference type="InterPro" id="IPR052021">
    <property type="entry name" value="Type-I_RS_S_subunit"/>
</dbReference>
<dbReference type="GO" id="GO:0009307">
    <property type="term" value="P:DNA restriction-modification system"/>
    <property type="evidence" value="ECO:0007669"/>
    <property type="project" value="UniProtKB-KW"/>
</dbReference>
<comment type="caution">
    <text evidence="6">The sequence shown here is derived from an EMBL/GenBank/DDBJ whole genome shotgun (WGS) entry which is preliminary data.</text>
</comment>
<dbReference type="AlphaFoldDB" id="A0A090X3I3"/>
<evidence type="ECO:0000313" key="6">
    <source>
        <dbReference type="EMBL" id="GAL76082.1"/>
    </source>
</evidence>
<dbReference type="Proteomes" id="UP000029647">
    <property type="component" value="Unassembled WGS sequence"/>
</dbReference>
<evidence type="ECO:0000313" key="7">
    <source>
        <dbReference type="Proteomes" id="UP000029647"/>
    </source>
</evidence>
<dbReference type="InterPro" id="IPR000055">
    <property type="entry name" value="Restrct_endonuc_typeI_TRD"/>
</dbReference>
<sequence length="582" mass="66659">MRSNYKRLGDFIEEINIRNRDLEVDLLLGVSIRKVLMPSIANTIGSDMSKYKIISKNQFAYGPITSRNGDKISIALLQGYEKALLSQAYKVFQIIDSTQLLPEYLMMWFRRPEFDRYARYMSHGSTREAFDWQELCEVELPVPSLEKQQEIVADYNTVQDRIRINEQLNTALEETAQALYKHWFVDFEFPTSAAQAAQIGNLSLERQPYKTSGGAMVFNEELDLEIPLGGWEVRSLEDLTINITDGKHGNCINQAESGFYFVSVKDINNGWIYYDEARQITEDDFQETHRRTSLETDDILITNSGTIGKMVLVRDLFETKRTTFQKSVAIIKPNQEKANSIFLFSQLKNDIKRIREMAGGSTQSNLLLGDLRELQVMICEKELMQSYVKIVLPLFDKITNSHLQIKELNKLSEFLLSKMATVVDGGKVKATSSMITKQEHDYQNTQDLKQYALDNMKYSARRYDVVCLVFTGFGLYANYELYKSVNELNLGTGLLFASTLLLLVIAFMSLYVLRVESSVQAEWYKAYTNIQEKFTDNIEKKLKRAEDIEKDQGLKRGIIYVGLILCVMFTLVGGFVVLVLGG</sequence>
<dbReference type="EC" id="3.1.21.3" evidence="6"/>
<keyword evidence="4" id="KW-1133">Transmembrane helix</keyword>
<feature type="transmembrane region" description="Helical" evidence="4">
    <location>
        <begin position="494"/>
        <end position="513"/>
    </location>
</feature>
<dbReference type="EMBL" id="BBNT01000008">
    <property type="protein sequence ID" value="GAL76082.1"/>
    <property type="molecule type" value="Genomic_DNA"/>
</dbReference>
<accession>A0A090X3I3</accession>
<dbReference type="SUPFAM" id="SSF116734">
    <property type="entry name" value="DNA methylase specificity domain"/>
    <property type="match status" value="2"/>
</dbReference>
<dbReference type="Pfam" id="PF01420">
    <property type="entry name" value="Methylase_S"/>
    <property type="match status" value="2"/>
</dbReference>
<keyword evidence="3" id="KW-0238">DNA-binding</keyword>
<dbReference type="Gene3D" id="3.90.220.20">
    <property type="entry name" value="DNA methylase specificity domains"/>
    <property type="match status" value="2"/>
</dbReference>
<reference evidence="6 7" key="1">
    <citation type="journal article" date="2014" name="Genome Announc.">
        <title>Draft Genome Sequences of Marine Flavobacterium Nonlabens Strains NR17, NR24, NR27, NR32, NR33, and Ara13.</title>
        <authorList>
            <person name="Nakanishi M."/>
            <person name="Meirelles P."/>
            <person name="Suzuki R."/>
            <person name="Takatani N."/>
            <person name="Mino S."/>
            <person name="Suda W."/>
            <person name="Oshima K."/>
            <person name="Hattori M."/>
            <person name="Ohkuma M."/>
            <person name="Hosokawa M."/>
            <person name="Miyashita K."/>
            <person name="Thompson F.L."/>
            <person name="Niwa A."/>
            <person name="Sawabe T."/>
            <person name="Sawabe T."/>
        </authorList>
    </citation>
    <scope>NUCLEOTIDE SEQUENCE [LARGE SCALE GENOMIC DNA]</scope>
    <source>
        <strain evidence="7">JCM19275</strain>
    </source>
</reference>
<feature type="transmembrane region" description="Helical" evidence="4">
    <location>
        <begin position="558"/>
        <end position="580"/>
    </location>
</feature>
<keyword evidence="2" id="KW-0680">Restriction system</keyword>
<evidence type="ECO:0000256" key="4">
    <source>
        <dbReference type="SAM" id="Phobius"/>
    </source>
</evidence>
<dbReference type="PANTHER" id="PTHR30408:SF12">
    <property type="entry name" value="TYPE I RESTRICTION ENZYME MJAVIII SPECIFICITY SUBUNIT"/>
    <property type="match status" value="1"/>
</dbReference>
<feature type="domain" description="Type I restriction modification DNA specificity" evidence="5">
    <location>
        <begin position="230"/>
        <end position="407"/>
    </location>
</feature>
<feature type="domain" description="Type I restriction modification DNA specificity" evidence="5">
    <location>
        <begin position="55"/>
        <end position="174"/>
    </location>
</feature>
<gene>
    <name evidence="6" type="ORF">JCM19275_2214</name>
</gene>
<evidence type="ECO:0000256" key="1">
    <source>
        <dbReference type="ARBA" id="ARBA00010923"/>
    </source>
</evidence>
<name>A0A090X3I3_NONUL</name>
<dbReference type="PANTHER" id="PTHR30408">
    <property type="entry name" value="TYPE-1 RESTRICTION ENZYME ECOKI SPECIFICITY PROTEIN"/>
    <property type="match status" value="1"/>
</dbReference>
<proteinExistence type="inferred from homology"/>
<keyword evidence="6" id="KW-0378">Hydrolase</keyword>
<feature type="transmembrane region" description="Helical" evidence="4">
    <location>
        <begin position="463"/>
        <end position="482"/>
    </location>
</feature>
<evidence type="ECO:0000259" key="5">
    <source>
        <dbReference type="Pfam" id="PF01420"/>
    </source>
</evidence>
<keyword evidence="4" id="KW-0812">Transmembrane</keyword>
<organism evidence="6 7">
    <name type="scientific">Nonlabens ulvanivorans</name>
    <name type="common">Persicivirga ulvanivorans</name>
    <dbReference type="NCBI Taxonomy" id="906888"/>
    <lineage>
        <taxon>Bacteria</taxon>
        <taxon>Pseudomonadati</taxon>
        <taxon>Bacteroidota</taxon>
        <taxon>Flavobacteriia</taxon>
        <taxon>Flavobacteriales</taxon>
        <taxon>Flavobacteriaceae</taxon>
        <taxon>Nonlabens</taxon>
    </lineage>
</organism>
<keyword evidence="4" id="KW-0472">Membrane</keyword>
<evidence type="ECO:0000256" key="2">
    <source>
        <dbReference type="ARBA" id="ARBA00022747"/>
    </source>
</evidence>
<dbReference type="InterPro" id="IPR044946">
    <property type="entry name" value="Restrct_endonuc_typeI_TRD_sf"/>
</dbReference>
<evidence type="ECO:0000256" key="3">
    <source>
        <dbReference type="ARBA" id="ARBA00023125"/>
    </source>
</evidence>
<dbReference type="REBASE" id="98191">
    <property type="entry name" value="S.Nul19297ORF2215P"/>
</dbReference>